<evidence type="ECO:0000313" key="1">
    <source>
        <dbReference type="EMBL" id="KAH7847144.1"/>
    </source>
</evidence>
<keyword evidence="2" id="KW-1185">Reference proteome</keyword>
<gene>
    <name evidence="1" type="ORF">Vadar_022461</name>
</gene>
<proteinExistence type="predicted"/>
<protein>
    <submittedName>
        <fullName evidence="1">Uncharacterized protein</fullName>
    </submittedName>
</protein>
<dbReference type="EMBL" id="CM037155">
    <property type="protein sequence ID" value="KAH7847144.1"/>
    <property type="molecule type" value="Genomic_DNA"/>
</dbReference>
<dbReference type="Proteomes" id="UP000828048">
    <property type="component" value="Chromosome 5"/>
</dbReference>
<organism evidence="1 2">
    <name type="scientific">Vaccinium darrowii</name>
    <dbReference type="NCBI Taxonomy" id="229202"/>
    <lineage>
        <taxon>Eukaryota</taxon>
        <taxon>Viridiplantae</taxon>
        <taxon>Streptophyta</taxon>
        <taxon>Embryophyta</taxon>
        <taxon>Tracheophyta</taxon>
        <taxon>Spermatophyta</taxon>
        <taxon>Magnoliopsida</taxon>
        <taxon>eudicotyledons</taxon>
        <taxon>Gunneridae</taxon>
        <taxon>Pentapetalae</taxon>
        <taxon>asterids</taxon>
        <taxon>Ericales</taxon>
        <taxon>Ericaceae</taxon>
        <taxon>Vaccinioideae</taxon>
        <taxon>Vaccinieae</taxon>
        <taxon>Vaccinium</taxon>
    </lineage>
</organism>
<name>A0ACB7Y125_9ERIC</name>
<accession>A0ACB7Y125</accession>
<evidence type="ECO:0000313" key="2">
    <source>
        <dbReference type="Proteomes" id="UP000828048"/>
    </source>
</evidence>
<sequence>MAQSEVGSSSWKSTARRVVSSAPSAALQNPKDRVPFTPDRTHNRIKSPRFRSWMQEAGTGKTPHNKPKAAPAGFPTDPTEASTAAGPSNQPPQGNLEPGWVNRGFNEIYHFPIDPFLEEPLFFVRVEQLYGRELE</sequence>
<reference evidence="1 2" key="1">
    <citation type="journal article" date="2021" name="Hortic Res">
        <title>High-quality reference genome and annotation aids understanding of berry development for evergreen blueberry (Vaccinium darrowii).</title>
        <authorList>
            <person name="Yu J."/>
            <person name="Hulse-Kemp A.M."/>
            <person name="Babiker E."/>
            <person name="Staton M."/>
        </authorList>
    </citation>
    <scope>NUCLEOTIDE SEQUENCE [LARGE SCALE GENOMIC DNA]</scope>
    <source>
        <strain evidence="2">cv. NJ 8807/NJ 8810</strain>
        <tissue evidence="1">Young leaf</tissue>
    </source>
</reference>
<comment type="caution">
    <text evidence="1">The sequence shown here is derived from an EMBL/GenBank/DDBJ whole genome shotgun (WGS) entry which is preliminary data.</text>
</comment>